<dbReference type="Pfam" id="PF01943">
    <property type="entry name" value="Polysacc_synt"/>
    <property type="match status" value="1"/>
</dbReference>
<evidence type="ECO:0000313" key="7">
    <source>
        <dbReference type="Proteomes" id="UP000621307"/>
    </source>
</evidence>
<dbReference type="PANTHER" id="PTHR43424:SF1">
    <property type="entry name" value="LOCUS PUTATIVE PROTEIN 1-RELATED"/>
    <property type="match status" value="1"/>
</dbReference>
<feature type="transmembrane region" description="Helical" evidence="5">
    <location>
        <begin position="100"/>
        <end position="121"/>
    </location>
</feature>
<feature type="transmembrane region" description="Helical" evidence="5">
    <location>
        <begin position="159"/>
        <end position="181"/>
    </location>
</feature>
<evidence type="ECO:0000256" key="5">
    <source>
        <dbReference type="SAM" id="Phobius"/>
    </source>
</evidence>
<comment type="subcellular location">
    <subcellularLocation>
        <location evidence="1">Membrane</location>
        <topology evidence="1">Multi-pass membrane protein</topology>
    </subcellularLocation>
</comment>
<reference evidence="6 7" key="1">
    <citation type="journal article" date="2020" name="ISME J.">
        <title>Comparative genomics reveals insights into cyanobacterial evolution and habitat adaptation.</title>
        <authorList>
            <person name="Chen M.Y."/>
            <person name="Teng W.K."/>
            <person name="Zhao L."/>
            <person name="Hu C.X."/>
            <person name="Zhou Y.K."/>
            <person name="Han B.P."/>
            <person name="Song L.R."/>
            <person name="Shu W.S."/>
        </authorList>
    </citation>
    <scope>NUCLEOTIDE SEQUENCE [LARGE SCALE GENOMIC DNA]</scope>
    <source>
        <strain evidence="6 7">FACHB-3921</strain>
    </source>
</reference>
<accession>A0ABR8BEG7</accession>
<evidence type="ECO:0000256" key="2">
    <source>
        <dbReference type="ARBA" id="ARBA00022692"/>
    </source>
</evidence>
<comment type="caution">
    <text evidence="6">The sequence shown here is derived from an EMBL/GenBank/DDBJ whole genome shotgun (WGS) entry which is preliminary data.</text>
</comment>
<feature type="transmembrane region" description="Helical" evidence="5">
    <location>
        <begin position="21"/>
        <end position="47"/>
    </location>
</feature>
<feature type="transmembrane region" description="Helical" evidence="5">
    <location>
        <begin position="304"/>
        <end position="325"/>
    </location>
</feature>
<sequence>MLSKLRLSNLSKLKSHSRLRAIIANTGWLFADRILRMGASLVVGVWIARYLGAQQYGLFNYALAFVTLFTPVLTLGLDEIVVRHVVRESSNKEEILGTTFWLKFLGGIASVLLAVGITIFLGEREFLKISLVAILAIAGIFRAADTIELWFQSQVQSKYAVIAKNIAFLLNTLIKVALILTKAPLLAFAWVTLAEFAMNAVGLAIVYQSKGFSFWSWRWNFQVAKTLLKESLPLIFSGFAIMIFMKIDQIMLGQMIGDKEVGVYSAAVRISEVWYFIPGAIVPSVAPSIYAAKDQSEGVYYQRLGQLFRLLTCIALAIAVPMTFLSDKIIMVLFGNGYAGAGAILAVHIWTSIFVFLGFASSPWFIAEGLNHVTLGKTVFGAILNIILNFLLIPQYSGLGAAIATIISQAAAAFLCNAFDRRTQKIFKIQLQSLLLFYKY</sequence>
<name>A0ABR8BEG7_9NOSO</name>
<dbReference type="Proteomes" id="UP000621307">
    <property type="component" value="Unassembled WGS sequence"/>
</dbReference>
<feature type="transmembrane region" description="Helical" evidence="5">
    <location>
        <begin position="227"/>
        <end position="245"/>
    </location>
</feature>
<evidence type="ECO:0000313" key="6">
    <source>
        <dbReference type="EMBL" id="MBD2251348.1"/>
    </source>
</evidence>
<organism evidence="6 7">
    <name type="scientific">Nostoc parmelioides FACHB-3921</name>
    <dbReference type="NCBI Taxonomy" id="2692909"/>
    <lineage>
        <taxon>Bacteria</taxon>
        <taxon>Bacillati</taxon>
        <taxon>Cyanobacteriota</taxon>
        <taxon>Cyanophyceae</taxon>
        <taxon>Nostocales</taxon>
        <taxon>Nostocaceae</taxon>
        <taxon>Nostoc</taxon>
    </lineage>
</organism>
<keyword evidence="3 5" id="KW-1133">Transmembrane helix</keyword>
<feature type="transmembrane region" description="Helical" evidence="5">
    <location>
        <begin position="399"/>
        <end position="419"/>
    </location>
</feature>
<evidence type="ECO:0000256" key="4">
    <source>
        <dbReference type="ARBA" id="ARBA00023136"/>
    </source>
</evidence>
<evidence type="ECO:0000256" key="1">
    <source>
        <dbReference type="ARBA" id="ARBA00004141"/>
    </source>
</evidence>
<protein>
    <submittedName>
        <fullName evidence="6">Flippase</fullName>
    </submittedName>
</protein>
<feature type="transmembrane region" description="Helical" evidence="5">
    <location>
        <begin position="372"/>
        <end position="393"/>
    </location>
</feature>
<dbReference type="InterPro" id="IPR002797">
    <property type="entry name" value="Polysacc_synth"/>
</dbReference>
<feature type="transmembrane region" description="Helical" evidence="5">
    <location>
        <begin position="127"/>
        <end position="147"/>
    </location>
</feature>
<feature type="transmembrane region" description="Helical" evidence="5">
    <location>
        <begin position="187"/>
        <end position="207"/>
    </location>
</feature>
<gene>
    <name evidence="6" type="ORF">H6G14_08495</name>
</gene>
<dbReference type="InterPro" id="IPR052556">
    <property type="entry name" value="PolySynth_Transporter"/>
</dbReference>
<feature type="transmembrane region" description="Helical" evidence="5">
    <location>
        <begin position="337"/>
        <end position="360"/>
    </location>
</feature>
<keyword evidence="7" id="KW-1185">Reference proteome</keyword>
<dbReference type="EMBL" id="JACJQL010000009">
    <property type="protein sequence ID" value="MBD2251348.1"/>
    <property type="molecule type" value="Genomic_DNA"/>
</dbReference>
<dbReference type="RefSeq" id="WP_190566820.1">
    <property type="nucleotide sequence ID" value="NZ_JACJQL010000009.1"/>
</dbReference>
<dbReference type="PANTHER" id="PTHR43424">
    <property type="entry name" value="LOCUS PUTATIVE PROTEIN 1-RELATED"/>
    <property type="match status" value="1"/>
</dbReference>
<proteinExistence type="predicted"/>
<keyword evidence="4 5" id="KW-0472">Membrane</keyword>
<feature type="transmembrane region" description="Helical" evidence="5">
    <location>
        <begin position="59"/>
        <end position="80"/>
    </location>
</feature>
<evidence type="ECO:0000256" key="3">
    <source>
        <dbReference type="ARBA" id="ARBA00022989"/>
    </source>
</evidence>
<keyword evidence="2 5" id="KW-0812">Transmembrane</keyword>
<dbReference type="CDD" id="cd13128">
    <property type="entry name" value="MATE_Wzx_like"/>
    <property type="match status" value="1"/>
</dbReference>